<gene>
    <name evidence="2" type="ORF">HF209_25395</name>
    <name evidence="3" type="ORF">HF257_30650</name>
</gene>
<keyword evidence="5" id="KW-1185">Reference proteome</keyword>
<accession>A0A7X1ATE6</accession>
<dbReference type="EMBL" id="JAAXCY010000016">
    <property type="protein sequence ID" value="MBC2410389.1"/>
    <property type="molecule type" value="Genomic_DNA"/>
</dbReference>
<dbReference type="RefSeq" id="WP_185709838.1">
    <property type="nucleotide sequence ID" value="NZ_JAAXCY010000016.1"/>
</dbReference>
<sequence length="300" mass="34081">MSDRFLLYIDILGFSNMVRDEPRKVVRVYEILDTLNVHTRSDFKVIVFSDTILIYNSQPASATTESKFCVQTLVDCAEDLHHRLVGQDIFFRGVIVKGDFEHYKRSHVERFFGGALITAYHAEKDIPSLGLFITDECKAFGLFQPTAAFSPDLSFVFLCHGLQSLSTLATRAWPINLGGSPGEDFGFHVPWDVRFLKDIYSQMRAHSSPAVRTKFLTAWDLYLQRYPRALAALVQHDFSVRALATSDWDQATKALEDKIKYFKRIGSGTDLSKSIQETSKSLQGKRIWRSKRPAPKGPSM</sequence>
<feature type="region of interest" description="Disordered" evidence="1">
    <location>
        <begin position="273"/>
        <end position="300"/>
    </location>
</feature>
<proteinExistence type="predicted"/>
<dbReference type="EMBL" id="JAAXCZ010000016">
    <property type="protein sequence ID" value="MBC2384279.1"/>
    <property type="molecule type" value="Genomic_DNA"/>
</dbReference>
<reference evidence="4 5" key="1">
    <citation type="submission" date="2020-04" db="EMBL/GenBank/DDBJ databases">
        <title>Pseudomonas crami sp. nov., a novel proteolytic bacterial species isolated from cream.</title>
        <authorList>
            <person name="Hofmann K."/>
            <person name="Woller A."/>
            <person name="Huptas C."/>
            <person name="Wenning M."/>
            <person name="Scherer S."/>
            <person name="Doll E.V."/>
        </authorList>
    </citation>
    <scope>NUCLEOTIDE SEQUENCE [LARGE SCALE GENOMIC DNA]</scope>
    <source>
        <strain evidence="2 5">WS 5096</strain>
        <strain evidence="3 4">WS 5106</strain>
    </source>
</reference>
<dbReference type="Proteomes" id="UP000520513">
    <property type="component" value="Unassembled WGS sequence"/>
</dbReference>
<evidence type="ECO:0000313" key="5">
    <source>
        <dbReference type="Proteomes" id="UP000534677"/>
    </source>
</evidence>
<evidence type="ECO:0000313" key="3">
    <source>
        <dbReference type="EMBL" id="MBC2410389.1"/>
    </source>
</evidence>
<organism evidence="3 4">
    <name type="scientific">Pseudomonas cremoris</name>
    <dbReference type="NCBI Taxonomy" id="2724178"/>
    <lineage>
        <taxon>Bacteria</taxon>
        <taxon>Pseudomonadati</taxon>
        <taxon>Pseudomonadota</taxon>
        <taxon>Gammaproteobacteria</taxon>
        <taxon>Pseudomonadales</taxon>
        <taxon>Pseudomonadaceae</taxon>
        <taxon>Pseudomonas</taxon>
    </lineage>
</organism>
<dbReference type="Proteomes" id="UP000534677">
    <property type="component" value="Unassembled WGS sequence"/>
</dbReference>
<evidence type="ECO:0000313" key="4">
    <source>
        <dbReference type="Proteomes" id="UP000520513"/>
    </source>
</evidence>
<dbReference type="AlphaFoldDB" id="A0A7X1ATE6"/>
<evidence type="ECO:0000313" key="2">
    <source>
        <dbReference type="EMBL" id="MBC2384279.1"/>
    </source>
</evidence>
<name>A0A7X1ATE6_9PSED</name>
<protein>
    <submittedName>
        <fullName evidence="3">Uncharacterized protein</fullName>
    </submittedName>
</protein>
<feature type="compositionally biased region" description="Polar residues" evidence="1">
    <location>
        <begin position="273"/>
        <end position="282"/>
    </location>
</feature>
<evidence type="ECO:0000256" key="1">
    <source>
        <dbReference type="SAM" id="MobiDB-lite"/>
    </source>
</evidence>
<comment type="caution">
    <text evidence="3">The sequence shown here is derived from an EMBL/GenBank/DDBJ whole genome shotgun (WGS) entry which is preliminary data.</text>
</comment>